<dbReference type="OMA" id="HSENANC"/>
<dbReference type="AlphaFoldDB" id="M1JJX6"/>
<dbReference type="VEuPathDB" id="MicrosporidiaDB:AEWR_060600"/>
<dbReference type="InterPro" id="IPR000850">
    <property type="entry name" value="Adenylat/UMP-CMP_kin"/>
</dbReference>
<sequence>MVNSGRLAPDEIVNELVLKKIRSMSKYILDGYPRRIEQAGMLGDDVDLVIFIDVDEDTCISRICGRNEGRDDDDEEVGRKRCMVYNKETAPVLEFYKRHGKLLTINGCASPGTVFEEIRRSIE</sequence>
<dbReference type="Gene3D" id="3.40.50.300">
    <property type="entry name" value="P-loop containing nucleotide triphosphate hydrolases"/>
    <property type="match status" value="1"/>
</dbReference>
<evidence type="ECO:0000256" key="4">
    <source>
        <dbReference type="RuleBase" id="RU003330"/>
    </source>
</evidence>
<protein>
    <submittedName>
        <fullName evidence="5">Adenylate kinase</fullName>
    </submittedName>
</protein>
<reference evidence="5" key="1">
    <citation type="journal article" date="2013" name="Eukaryot. Cell">
        <title>Extremely Reduced Levels of Heterozygosity in the Vertebrate Pathogen Encephalitozoon cuniculi.</title>
        <authorList>
            <person name="Selman M."/>
            <person name="Sak B."/>
            <person name="Kvac M."/>
            <person name="Farinelli L."/>
            <person name="Weiss L.M."/>
            <person name="Corradi N."/>
        </authorList>
    </citation>
    <scope>NUCLEOTIDE SEQUENCE</scope>
</reference>
<dbReference type="GO" id="GO:0006139">
    <property type="term" value="P:nucleobase-containing compound metabolic process"/>
    <property type="evidence" value="ECO:0007669"/>
    <property type="project" value="InterPro"/>
</dbReference>
<dbReference type="SUPFAM" id="SSF52540">
    <property type="entry name" value="P-loop containing nucleoside triphosphate hydrolases"/>
    <property type="match status" value="1"/>
</dbReference>
<organism evidence="5">
    <name type="scientific">Encephalitozoon cuniculi</name>
    <name type="common">Microsporidian parasite</name>
    <dbReference type="NCBI Taxonomy" id="6035"/>
    <lineage>
        <taxon>Eukaryota</taxon>
        <taxon>Fungi</taxon>
        <taxon>Fungi incertae sedis</taxon>
        <taxon>Microsporidia</taxon>
        <taxon>Unikaryonidae</taxon>
        <taxon>Encephalitozoon</taxon>
    </lineage>
</organism>
<evidence type="ECO:0000256" key="2">
    <source>
        <dbReference type="ARBA" id="ARBA00022741"/>
    </source>
</evidence>
<name>M1JJX6_ENCCN</name>
<keyword evidence="1 4" id="KW-0808">Transferase</keyword>
<dbReference type="GO" id="GO:0005524">
    <property type="term" value="F:ATP binding"/>
    <property type="evidence" value="ECO:0007669"/>
    <property type="project" value="InterPro"/>
</dbReference>
<accession>M1JJX6</accession>
<dbReference type="VEuPathDB" id="MicrosporidiaDB:AEWD_060600"/>
<dbReference type="VEuPathDB" id="MicrosporidiaDB:ECU06_0650"/>
<keyword evidence="2" id="KW-0547">Nucleotide-binding</keyword>
<dbReference type="PROSITE" id="PS00113">
    <property type="entry name" value="ADENYLATE_KINASE"/>
    <property type="match status" value="1"/>
</dbReference>
<dbReference type="VEuPathDB" id="MicrosporidiaDB:AEWQ_060590"/>
<keyword evidence="3 4" id="KW-0418">Kinase</keyword>
<dbReference type="Pfam" id="PF00406">
    <property type="entry name" value="ADK"/>
    <property type="match status" value="1"/>
</dbReference>
<dbReference type="InterPro" id="IPR027417">
    <property type="entry name" value="P-loop_NTPase"/>
</dbReference>
<dbReference type="SMR" id="M1JJX6"/>
<dbReference type="PRINTS" id="PR00094">
    <property type="entry name" value="ADENYLTKNASE"/>
</dbReference>
<evidence type="ECO:0000256" key="1">
    <source>
        <dbReference type="ARBA" id="ARBA00022679"/>
    </source>
</evidence>
<evidence type="ECO:0000256" key="3">
    <source>
        <dbReference type="ARBA" id="ARBA00022777"/>
    </source>
</evidence>
<dbReference type="HAMAP" id="MF_00235">
    <property type="entry name" value="Adenylate_kinase_Adk"/>
    <property type="match status" value="1"/>
</dbReference>
<dbReference type="VEuPathDB" id="MicrosporidiaDB:M970_060600"/>
<dbReference type="CDD" id="cd01428">
    <property type="entry name" value="ADK"/>
    <property type="match status" value="1"/>
</dbReference>
<dbReference type="PANTHER" id="PTHR23359">
    <property type="entry name" value="NUCLEOTIDE KINASE"/>
    <property type="match status" value="1"/>
</dbReference>
<comment type="similarity">
    <text evidence="4">Belongs to the adenylate kinase family.</text>
</comment>
<proteinExistence type="inferred from homology"/>
<dbReference type="InterPro" id="IPR033690">
    <property type="entry name" value="Adenylat_kinase_CS"/>
</dbReference>
<dbReference type="EMBL" id="KC513609">
    <property type="protein sequence ID" value="AGE95769.1"/>
    <property type="molecule type" value="Genomic_DNA"/>
</dbReference>
<dbReference type="GO" id="GO:0019205">
    <property type="term" value="F:nucleobase-containing compound kinase activity"/>
    <property type="evidence" value="ECO:0007669"/>
    <property type="project" value="InterPro"/>
</dbReference>
<gene>
    <name evidence="5" type="ORF">ECU06_0650</name>
</gene>
<evidence type="ECO:0000313" key="5">
    <source>
        <dbReference type="EMBL" id="AGE95769.1"/>
    </source>
</evidence>